<evidence type="ECO:0000313" key="5">
    <source>
        <dbReference type="Proteomes" id="UP000002051"/>
    </source>
</evidence>
<reference evidence="4" key="3">
    <citation type="submission" date="2015-04" db="UniProtKB">
        <authorList>
            <consortium name="EnsemblPlants"/>
        </authorList>
    </citation>
    <scope>IDENTIFICATION</scope>
    <source>
        <strain evidence="4">cv. Jemalong A17</strain>
    </source>
</reference>
<evidence type="ECO:0000313" key="3">
    <source>
        <dbReference type="EMBL" id="AES79687.1"/>
    </source>
</evidence>
<feature type="domain" description="Late nodulin" evidence="2">
    <location>
        <begin position="1"/>
        <end position="58"/>
    </location>
</feature>
<accession>G7KV22</accession>
<organism evidence="3 5">
    <name type="scientific">Medicago truncatula</name>
    <name type="common">Barrel medic</name>
    <name type="synonym">Medicago tribuloides</name>
    <dbReference type="NCBI Taxonomy" id="3880"/>
    <lineage>
        <taxon>Eukaryota</taxon>
        <taxon>Viridiplantae</taxon>
        <taxon>Streptophyta</taxon>
        <taxon>Embryophyta</taxon>
        <taxon>Tracheophyta</taxon>
        <taxon>Spermatophyta</taxon>
        <taxon>Magnoliopsida</taxon>
        <taxon>eudicotyledons</taxon>
        <taxon>Gunneridae</taxon>
        <taxon>Pentapetalae</taxon>
        <taxon>rosids</taxon>
        <taxon>fabids</taxon>
        <taxon>Fabales</taxon>
        <taxon>Fabaceae</taxon>
        <taxon>Papilionoideae</taxon>
        <taxon>50 kb inversion clade</taxon>
        <taxon>NPAAA clade</taxon>
        <taxon>Hologalegina</taxon>
        <taxon>IRL clade</taxon>
        <taxon>Trifolieae</taxon>
        <taxon>Medicago</taxon>
    </lineage>
</organism>
<sequence length="90" mass="10401">MATILKFVYLIILLIYPLLVVTEESHYMKFSICKDDTDCPTLFCVLPNVPKCIGSKCHCKLMEHKHIQDKSCFICLLLQYMENESVIADI</sequence>
<reference evidence="3 5" key="1">
    <citation type="journal article" date="2011" name="Nature">
        <title>The Medicago genome provides insight into the evolution of rhizobial symbioses.</title>
        <authorList>
            <person name="Young N.D."/>
            <person name="Debelle F."/>
            <person name="Oldroyd G.E."/>
            <person name="Geurts R."/>
            <person name="Cannon S.B."/>
            <person name="Udvardi M.K."/>
            <person name="Benedito V.A."/>
            <person name="Mayer K.F."/>
            <person name="Gouzy J."/>
            <person name="Schoof H."/>
            <person name="Van de Peer Y."/>
            <person name="Proost S."/>
            <person name="Cook D.R."/>
            <person name="Meyers B.C."/>
            <person name="Spannagl M."/>
            <person name="Cheung F."/>
            <person name="De Mita S."/>
            <person name="Krishnakumar V."/>
            <person name="Gundlach H."/>
            <person name="Zhou S."/>
            <person name="Mudge J."/>
            <person name="Bharti A.K."/>
            <person name="Murray J.D."/>
            <person name="Naoumkina M.A."/>
            <person name="Rosen B."/>
            <person name="Silverstein K.A."/>
            <person name="Tang H."/>
            <person name="Rombauts S."/>
            <person name="Zhao P.X."/>
            <person name="Zhou P."/>
            <person name="Barbe V."/>
            <person name="Bardou P."/>
            <person name="Bechner M."/>
            <person name="Bellec A."/>
            <person name="Berger A."/>
            <person name="Berges H."/>
            <person name="Bidwell S."/>
            <person name="Bisseling T."/>
            <person name="Choisne N."/>
            <person name="Couloux A."/>
            <person name="Denny R."/>
            <person name="Deshpande S."/>
            <person name="Dai X."/>
            <person name="Doyle J.J."/>
            <person name="Dudez A.M."/>
            <person name="Farmer A.D."/>
            <person name="Fouteau S."/>
            <person name="Franken C."/>
            <person name="Gibelin C."/>
            <person name="Gish J."/>
            <person name="Goldstein S."/>
            <person name="Gonzalez A.J."/>
            <person name="Green P.J."/>
            <person name="Hallab A."/>
            <person name="Hartog M."/>
            <person name="Hua A."/>
            <person name="Humphray S.J."/>
            <person name="Jeong D.H."/>
            <person name="Jing Y."/>
            <person name="Jocker A."/>
            <person name="Kenton S.M."/>
            <person name="Kim D.J."/>
            <person name="Klee K."/>
            <person name="Lai H."/>
            <person name="Lang C."/>
            <person name="Lin S."/>
            <person name="Macmil S.L."/>
            <person name="Magdelenat G."/>
            <person name="Matthews L."/>
            <person name="McCorrison J."/>
            <person name="Monaghan E.L."/>
            <person name="Mun J.H."/>
            <person name="Najar F.Z."/>
            <person name="Nicholson C."/>
            <person name="Noirot C."/>
            <person name="O'Bleness M."/>
            <person name="Paule C.R."/>
            <person name="Poulain J."/>
            <person name="Prion F."/>
            <person name="Qin B."/>
            <person name="Qu C."/>
            <person name="Retzel E.F."/>
            <person name="Riddle C."/>
            <person name="Sallet E."/>
            <person name="Samain S."/>
            <person name="Samson N."/>
            <person name="Sanders I."/>
            <person name="Saurat O."/>
            <person name="Scarpelli C."/>
            <person name="Schiex T."/>
            <person name="Segurens B."/>
            <person name="Severin A.J."/>
            <person name="Sherrier D.J."/>
            <person name="Shi R."/>
            <person name="Sims S."/>
            <person name="Singer S.R."/>
            <person name="Sinharoy S."/>
            <person name="Sterck L."/>
            <person name="Viollet A."/>
            <person name="Wang B.B."/>
            <person name="Wang K."/>
            <person name="Wang M."/>
            <person name="Wang X."/>
            <person name="Warfsmann J."/>
            <person name="Weissenbach J."/>
            <person name="White D.D."/>
            <person name="White J.D."/>
            <person name="Wiley G.B."/>
            <person name="Wincker P."/>
            <person name="Xing Y."/>
            <person name="Yang L."/>
            <person name="Yao Z."/>
            <person name="Ying F."/>
            <person name="Zhai J."/>
            <person name="Zhou L."/>
            <person name="Zuber A."/>
            <person name="Denarie J."/>
            <person name="Dixon R.A."/>
            <person name="May G.D."/>
            <person name="Schwartz D.C."/>
            <person name="Rogers J."/>
            <person name="Quetier F."/>
            <person name="Town C.D."/>
            <person name="Roe B.A."/>
        </authorList>
    </citation>
    <scope>NUCLEOTIDE SEQUENCE [LARGE SCALE GENOMIC DNA]</scope>
    <source>
        <strain evidence="3">A17</strain>
        <strain evidence="4 5">cv. Jemalong A17</strain>
    </source>
</reference>
<keyword evidence="1" id="KW-0472">Membrane</keyword>
<keyword evidence="1" id="KW-0812">Transmembrane</keyword>
<dbReference type="EnsemblPlants" id="AES79687">
    <property type="protein sequence ID" value="AES79687"/>
    <property type="gene ID" value="MTR_7g071220"/>
</dbReference>
<dbReference type="GO" id="GO:0046872">
    <property type="term" value="F:metal ion binding"/>
    <property type="evidence" value="ECO:0007669"/>
    <property type="project" value="InterPro"/>
</dbReference>
<evidence type="ECO:0000313" key="4">
    <source>
        <dbReference type="EnsemblPlants" id="AES79687"/>
    </source>
</evidence>
<dbReference type="HOGENOM" id="CLU_181053_0_0_1"/>
<dbReference type="AlphaFoldDB" id="G7KV22"/>
<dbReference type="Pfam" id="PF07127">
    <property type="entry name" value="Nodulin_late"/>
    <property type="match status" value="1"/>
</dbReference>
<dbReference type="InterPro" id="IPR009810">
    <property type="entry name" value="Nodulin_late_dom"/>
</dbReference>
<dbReference type="Proteomes" id="UP000002051">
    <property type="component" value="Unassembled WGS sequence"/>
</dbReference>
<evidence type="ECO:0000259" key="2">
    <source>
        <dbReference type="Pfam" id="PF07127"/>
    </source>
</evidence>
<gene>
    <name evidence="3" type="ordered locus">MTR_7g071220</name>
</gene>
<proteinExistence type="predicted"/>
<keyword evidence="5" id="KW-1185">Reference proteome</keyword>
<reference evidence="3 5" key="2">
    <citation type="journal article" date="2014" name="BMC Genomics">
        <title>An improved genome release (version Mt4.0) for the model legume Medicago truncatula.</title>
        <authorList>
            <person name="Tang H."/>
            <person name="Krishnakumar V."/>
            <person name="Bidwell S."/>
            <person name="Rosen B."/>
            <person name="Chan A."/>
            <person name="Zhou S."/>
            <person name="Gentzbittel L."/>
            <person name="Childs K.L."/>
            <person name="Yandell M."/>
            <person name="Gundlach H."/>
            <person name="Mayer K.F."/>
            <person name="Schwartz D.C."/>
            <person name="Town C.D."/>
        </authorList>
    </citation>
    <scope>GENOME REANNOTATION</scope>
    <source>
        <strain evidence="4 5">cv. Jemalong A17</strain>
    </source>
</reference>
<dbReference type="PaxDb" id="3880-AES79687"/>
<keyword evidence="1" id="KW-1133">Transmembrane helix</keyword>
<dbReference type="EMBL" id="CM001223">
    <property type="protein sequence ID" value="AES79687.1"/>
    <property type="molecule type" value="Genomic_DNA"/>
</dbReference>
<evidence type="ECO:0000256" key="1">
    <source>
        <dbReference type="SAM" id="Phobius"/>
    </source>
</evidence>
<protein>
    <submittedName>
        <fullName evidence="3">Nodule Cysteine-Rich (NCR) secreted peptide</fullName>
    </submittedName>
</protein>
<name>G7KV22_MEDTR</name>
<feature type="transmembrane region" description="Helical" evidence="1">
    <location>
        <begin position="6"/>
        <end position="22"/>
    </location>
</feature>